<dbReference type="InterPro" id="IPR011009">
    <property type="entry name" value="Kinase-like_dom_sf"/>
</dbReference>
<gene>
    <name evidence="1" type="ORF">SAMN05421672_11141</name>
</gene>
<dbReference type="Proteomes" id="UP000186079">
    <property type="component" value="Unassembled WGS sequence"/>
</dbReference>
<dbReference type="EMBL" id="FTMC01000011">
    <property type="protein sequence ID" value="SIQ87894.1"/>
    <property type="molecule type" value="Genomic_DNA"/>
</dbReference>
<evidence type="ECO:0000313" key="1">
    <source>
        <dbReference type="EMBL" id="SIQ87894.1"/>
    </source>
</evidence>
<dbReference type="AlphaFoldDB" id="A0A1N6WCS6"/>
<protein>
    <submittedName>
        <fullName evidence="1">Lipopolysaccharide kinase (Kdo/WaaP) family protein</fullName>
    </submittedName>
</protein>
<name>A0A1N6WCS6_9PSED</name>
<evidence type="ECO:0000313" key="2">
    <source>
        <dbReference type="Proteomes" id="UP000186079"/>
    </source>
</evidence>
<keyword evidence="1" id="KW-0808">Transferase</keyword>
<dbReference type="GO" id="GO:0016301">
    <property type="term" value="F:kinase activity"/>
    <property type="evidence" value="ECO:0007669"/>
    <property type="project" value="UniProtKB-KW"/>
</dbReference>
<reference evidence="1 2" key="1">
    <citation type="submission" date="2017-01" db="EMBL/GenBank/DDBJ databases">
        <authorList>
            <person name="Mah S.A."/>
            <person name="Swanson W.J."/>
            <person name="Moy G.W."/>
            <person name="Vacquier V.D."/>
        </authorList>
    </citation>
    <scope>NUCLEOTIDE SEQUENCE [LARGE SCALE GENOMIC DNA]</scope>
    <source>
        <strain evidence="1 2">ATCC 29606</strain>
    </source>
</reference>
<dbReference type="Pfam" id="PF06293">
    <property type="entry name" value="Kdo"/>
    <property type="match status" value="1"/>
</dbReference>
<proteinExistence type="predicted"/>
<dbReference type="Gene3D" id="1.10.510.10">
    <property type="entry name" value="Transferase(Phosphotransferase) domain 1"/>
    <property type="match status" value="1"/>
</dbReference>
<organism evidence="1 2">
    <name type="scientific">Pseudomonas flexibilis</name>
    <dbReference type="NCBI Taxonomy" id="706570"/>
    <lineage>
        <taxon>Bacteria</taxon>
        <taxon>Pseudomonadati</taxon>
        <taxon>Pseudomonadota</taxon>
        <taxon>Gammaproteobacteria</taxon>
        <taxon>Pseudomonadales</taxon>
        <taxon>Pseudomonadaceae</taxon>
        <taxon>Pseudomonas</taxon>
    </lineage>
</organism>
<sequence length="260" mass="29739">MLRYSSFTAQGWRGEVLAGWEDMFIELDEWLASSVGERVVNLPSRQVWRAETSKGAVFVKVIYRASEVNSLVRKTFSSLKWLLRPSRALATLKVSRAMLLAGFDCPVPVLAVRRRSAAGWPVDVFVSAECRYLNLYEQMLDLNREHKEALLSQVASELNRFHCAGFVHGDCITPNLALNGQGRLVLFDNDRTVRAPMLRRRYAQRRNLIQFGYRLTRQQGSSCYFELFLNSYVAAGKGAADREHIPRILRAVNKRLRNAR</sequence>
<accession>A0A1N6WCS6</accession>
<dbReference type="RefSeq" id="WP_076380887.1">
    <property type="nucleotide sequence ID" value="NZ_FTMC01000011.1"/>
</dbReference>
<keyword evidence="1" id="KW-0418">Kinase</keyword>
<dbReference type="SUPFAM" id="SSF56112">
    <property type="entry name" value="Protein kinase-like (PK-like)"/>
    <property type="match status" value="1"/>
</dbReference>